<dbReference type="InterPro" id="IPR022409">
    <property type="entry name" value="PKD/Chitinase_dom"/>
</dbReference>
<dbReference type="PROSITE" id="PS51120">
    <property type="entry name" value="LDLRB"/>
    <property type="match status" value="1"/>
</dbReference>
<dbReference type="STRING" id="1513896.SAMN05660841_03263"/>
<dbReference type="InterPro" id="IPR050778">
    <property type="entry name" value="Cueball_EGF_LRP_Nidogen"/>
</dbReference>
<dbReference type="EMBL" id="FUZF01000016">
    <property type="protein sequence ID" value="SKB95668.1"/>
    <property type="molecule type" value="Genomic_DNA"/>
</dbReference>
<accession>A0A1T5FHV9</accession>
<evidence type="ECO:0000313" key="2">
    <source>
        <dbReference type="EMBL" id="SKB95668.1"/>
    </source>
</evidence>
<dbReference type="PROSITE" id="PS50093">
    <property type="entry name" value="PKD"/>
    <property type="match status" value="1"/>
</dbReference>
<protein>
    <submittedName>
        <fullName evidence="2">PKD domain-containing protein</fullName>
    </submittedName>
</protein>
<organism evidence="2 3">
    <name type="scientific">Sphingobacterium nematocida</name>
    <dbReference type="NCBI Taxonomy" id="1513896"/>
    <lineage>
        <taxon>Bacteria</taxon>
        <taxon>Pseudomonadati</taxon>
        <taxon>Bacteroidota</taxon>
        <taxon>Sphingobacteriia</taxon>
        <taxon>Sphingobacteriales</taxon>
        <taxon>Sphingobacteriaceae</taxon>
        <taxon>Sphingobacterium</taxon>
    </lineage>
</organism>
<proteinExistence type="predicted"/>
<dbReference type="InterPro" id="IPR000601">
    <property type="entry name" value="PKD_dom"/>
</dbReference>
<dbReference type="InterPro" id="IPR000033">
    <property type="entry name" value="LDLR_classB_rpt"/>
</dbReference>
<dbReference type="InterPro" id="IPR013783">
    <property type="entry name" value="Ig-like_fold"/>
</dbReference>
<evidence type="ECO:0000259" key="1">
    <source>
        <dbReference type="PROSITE" id="PS50093"/>
    </source>
</evidence>
<dbReference type="PANTHER" id="PTHR46513">
    <property type="entry name" value="VITELLOGENIN RECEPTOR-LIKE PROTEIN-RELATED-RELATED"/>
    <property type="match status" value="1"/>
</dbReference>
<dbReference type="Gene3D" id="2.60.40.10">
    <property type="entry name" value="Immunoglobulins"/>
    <property type="match status" value="1"/>
</dbReference>
<gene>
    <name evidence="2" type="ORF">SAMN05660841_03263</name>
</gene>
<dbReference type="InterPro" id="IPR011042">
    <property type="entry name" value="6-blade_b-propeller_TolB-like"/>
</dbReference>
<dbReference type="Proteomes" id="UP000190150">
    <property type="component" value="Unassembled WGS sequence"/>
</dbReference>
<dbReference type="CDD" id="cd00146">
    <property type="entry name" value="PKD"/>
    <property type="match status" value="1"/>
</dbReference>
<dbReference type="AlphaFoldDB" id="A0A1T5FHV9"/>
<keyword evidence="3" id="KW-1185">Reference proteome</keyword>
<dbReference type="SUPFAM" id="SSF49299">
    <property type="entry name" value="PKD domain"/>
    <property type="match status" value="1"/>
</dbReference>
<name>A0A1T5FHV9_9SPHI</name>
<dbReference type="SMART" id="SM00135">
    <property type="entry name" value="LY"/>
    <property type="match status" value="4"/>
</dbReference>
<reference evidence="3" key="1">
    <citation type="submission" date="2017-02" db="EMBL/GenBank/DDBJ databases">
        <authorList>
            <person name="Varghese N."/>
            <person name="Submissions S."/>
        </authorList>
    </citation>
    <scope>NUCLEOTIDE SEQUENCE [LARGE SCALE GENOMIC DNA]</scope>
    <source>
        <strain evidence="3">DSM 24091</strain>
    </source>
</reference>
<dbReference type="Gene3D" id="2.120.10.30">
    <property type="entry name" value="TolB, C-terminal domain"/>
    <property type="match status" value="2"/>
</dbReference>
<dbReference type="PROSITE" id="PS51257">
    <property type="entry name" value="PROKAR_LIPOPROTEIN"/>
    <property type="match status" value="1"/>
</dbReference>
<dbReference type="InterPro" id="IPR032485">
    <property type="entry name" value="LRP1-like_beta_prop"/>
</dbReference>
<dbReference type="RefSeq" id="WP_217699674.1">
    <property type="nucleotide sequence ID" value="NZ_FUZF01000016.1"/>
</dbReference>
<dbReference type="InterPro" id="IPR035986">
    <property type="entry name" value="PKD_dom_sf"/>
</dbReference>
<dbReference type="SMART" id="SM00089">
    <property type="entry name" value="PKD"/>
    <property type="match status" value="1"/>
</dbReference>
<dbReference type="Pfam" id="PF16472">
    <property type="entry name" value="DUF5050"/>
    <property type="match status" value="1"/>
</dbReference>
<feature type="domain" description="PKD" evidence="1">
    <location>
        <begin position="54"/>
        <end position="108"/>
    </location>
</feature>
<dbReference type="SUPFAM" id="SSF63825">
    <property type="entry name" value="YWTD domain"/>
    <property type="match status" value="1"/>
</dbReference>
<evidence type="ECO:0000313" key="3">
    <source>
        <dbReference type="Proteomes" id="UP000190150"/>
    </source>
</evidence>
<dbReference type="Pfam" id="PF18911">
    <property type="entry name" value="PKD_4"/>
    <property type="match status" value="1"/>
</dbReference>
<sequence>MLKRVLPTLLVVLVTMVGCKDKKYNFDDLGEPVKSFFTVKGTEFKINEAIEFANGSESAETYLWDFGDGTNSTEKAPLKTYTAPGVYTVKLKAVGPGGTGNYSVDLAVIDPDAVIDTDKELYFIEYGSKLIRKVSLVPGSAAETVINMTGKEGHGMAYDAVNEKIYYCDFQNSGSGKVWRMNADGSNVEELLTGLGAPYGVAINLVDNKMYIADGTNVSRANLDGSGYEKEFIKVVGGSMRAIGFNSKTGFIYYYDVNEENLHVAKADGTGGSILIAGAYGYGMYVDEINEKIYYDDRNAGGLMRADLNGSGIVKIATFSGNRGGSGMTVDHTANKIYWAETNNGIIKKANLDGTEIETVLSGVNNPRGMFVK</sequence>